<accession>A0AAW2ZM54</accession>
<dbReference type="AlphaFoldDB" id="A0AAW2ZM54"/>
<dbReference type="Proteomes" id="UP001431209">
    <property type="component" value="Unassembled WGS sequence"/>
</dbReference>
<evidence type="ECO:0000256" key="1">
    <source>
        <dbReference type="SAM" id="MobiDB-lite"/>
    </source>
</evidence>
<reference evidence="3 4" key="1">
    <citation type="submission" date="2024-03" db="EMBL/GenBank/DDBJ databases">
        <title>The Acrasis kona genome and developmental transcriptomes reveal deep origins of eukaryotic multicellular pathways.</title>
        <authorList>
            <person name="Sheikh S."/>
            <person name="Fu C.-J."/>
            <person name="Brown M.W."/>
            <person name="Baldauf S.L."/>
        </authorList>
    </citation>
    <scope>NUCLEOTIDE SEQUENCE [LARGE SCALE GENOMIC DNA]</scope>
    <source>
        <strain evidence="3 4">ATCC MYA-3509</strain>
    </source>
</reference>
<gene>
    <name evidence="3" type="ORF">AKO1_009550</name>
</gene>
<dbReference type="SMART" id="SM00298">
    <property type="entry name" value="CHROMO"/>
    <property type="match status" value="2"/>
</dbReference>
<evidence type="ECO:0000313" key="3">
    <source>
        <dbReference type="EMBL" id="KAL0490453.1"/>
    </source>
</evidence>
<feature type="compositionally biased region" description="Basic residues" evidence="1">
    <location>
        <begin position="278"/>
        <end position="290"/>
    </location>
</feature>
<evidence type="ECO:0000259" key="2">
    <source>
        <dbReference type="SMART" id="SM00298"/>
    </source>
</evidence>
<evidence type="ECO:0000313" key="4">
    <source>
        <dbReference type="Proteomes" id="UP001431209"/>
    </source>
</evidence>
<sequence>MTEYEDGYMSGHASDVSEELDFGFSIYNQKPTRPVDEDNLTNNIENNLISLKEFSRRIKINNAIDFNIITEDIFPLVIINEGSTDIDDIILQSRANEKPTKNIDSDEDIFINDDFETNHTISHTEELLNDVEESIIDADPHSEESIIDDEEPTINDEESMIDAEEPINEIEDSINDTEQDIEIQLNNSDFCSHPELLENSNIDDSFIDGEYNFDPEVVVSSLPASPIAAESSFEHEPTTPPPLDTSQPTQDEEDHVDNALPPQEEEKDSPSKKSPTSTRRRRKKCTKKSQKKNDTDGEVQKNEKVHPLTPHVFGEDGKMRYIEALLLSKGGEDFTKYYVKWTKKTILESSWVEQSRIVCGKYMMEHFEKNVKHKIKDEYKDGTVPNMICSKILSSRIRRTKDKSIMYLVKWKHFPTPTWETARILPAKAIEDYERHVPSLRTLQQEKKNVKIVSHVKNANELSKLKISIDNIEFEHFYELEDVRYLFPQALIDYLLSGAEYR</sequence>
<dbReference type="EMBL" id="JAOPGA020001688">
    <property type="protein sequence ID" value="KAL0490453.1"/>
    <property type="molecule type" value="Genomic_DNA"/>
</dbReference>
<organism evidence="3 4">
    <name type="scientific">Acrasis kona</name>
    <dbReference type="NCBI Taxonomy" id="1008807"/>
    <lineage>
        <taxon>Eukaryota</taxon>
        <taxon>Discoba</taxon>
        <taxon>Heterolobosea</taxon>
        <taxon>Tetramitia</taxon>
        <taxon>Eutetramitia</taxon>
        <taxon>Acrasidae</taxon>
        <taxon>Acrasis</taxon>
    </lineage>
</organism>
<keyword evidence="4" id="KW-1185">Reference proteome</keyword>
<comment type="caution">
    <text evidence="3">The sequence shown here is derived from an EMBL/GenBank/DDBJ whole genome shotgun (WGS) entry which is preliminary data.</text>
</comment>
<feature type="compositionally biased region" description="Basic and acidic residues" evidence="1">
    <location>
        <begin position="291"/>
        <end position="306"/>
    </location>
</feature>
<proteinExistence type="predicted"/>
<dbReference type="InterPro" id="IPR016197">
    <property type="entry name" value="Chromo-like_dom_sf"/>
</dbReference>
<dbReference type="Gene3D" id="2.40.50.40">
    <property type="match status" value="1"/>
</dbReference>
<dbReference type="InterPro" id="IPR000953">
    <property type="entry name" value="Chromo/chromo_shadow_dom"/>
</dbReference>
<feature type="domain" description="Chromo" evidence="2">
    <location>
        <begin position="388"/>
        <end position="438"/>
    </location>
</feature>
<name>A0AAW2ZM54_9EUKA</name>
<dbReference type="SUPFAM" id="SSF54160">
    <property type="entry name" value="Chromo domain-like"/>
    <property type="match status" value="2"/>
</dbReference>
<feature type="domain" description="Chromo" evidence="2">
    <location>
        <begin position="318"/>
        <end position="372"/>
    </location>
</feature>
<protein>
    <recommendedName>
        <fullName evidence="2">Chromo domain-containing protein</fullName>
    </recommendedName>
</protein>
<feature type="region of interest" description="Disordered" evidence="1">
    <location>
        <begin position="227"/>
        <end position="311"/>
    </location>
</feature>